<proteinExistence type="predicted"/>
<dbReference type="EMBL" id="SJSA01000001">
    <property type="protein sequence ID" value="TGG40291.1"/>
    <property type="molecule type" value="Genomic_DNA"/>
</dbReference>
<keyword evidence="2" id="KW-0808">Transferase</keyword>
<dbReference type="CDD" id="cd05403">
    <property type="entry name" value="NT_KNTase_like"/>
    <property type="match status" value="1"/>
</dbReference>
<dbReference type="PANTHER" id="PTHR33933:SF1">
    <property type="entry name" value="PROTEIN ADENYLYLTRANSFERASE MNTA-RELATED"/>
    <property type="match status" value="1"/>
</dbReference>
<gene>
    <name evidence="2" type="ORF">EZ315_06140</name>
</gene>
<dbReference type="InterPro" id="IPR002934">
    <property type="entry name" value="Polymerase_NTP_transf_dom"/>
</dbReference>
<dbReference type="SUPFAM" id="SSF81301">
    <property type="entry name" value="Nucleotidyltransferase"/>
    <property type="match status" value="1"/>
</dbReference>
<reference evidence="2 3" key="1">
    <citation type="submission" date="2019-02" db="EMBL/GenBank/DDBJ databases">
        <title>Isolation and identification of novel species under the genus Muribaculum.</title>
        <authorList>
            <person name="Miyake S."/>
            <person name="Ding Y."/>
            <person name="Low A."/>
            <person name="Soh M."/>
            <person name="Seedorf H."/>
        </authorList>
    </citation>
    <scope>NUCLEOTIDE SEQUENCE [LARGE SCALE GENOMIC DNA]</scope>
    <source>
        <strain evidence="2 3">TLL-A3</strain>
    </source>
</reference>
<evidence type="ECO:0000313" key="3">
    <source>
        <dbReference type="Proteomes" id="UP000297635"/>
    </source>
</evidence>
<dbReference type="InterPro" id="IPR043519">
    <property type="entry name" value="NT_sf"/>
</dbReference>
<dbReference type="PANTHER" id="PTHR33933">
    <property type="entry name" value="NUCLEOTIDYLTRANSFERASE"/>
    <property type="match status" value="1"/>
</dbReference>
<dbReference type="InterPro" id="IPR052548">
    <property type="entry name" value="Type_VII_TA_antitoxin"/>
</dbReference>
<evidence type="ECO:0000259" key="1">
    <source>
        <dbReference type="Pfam" id="PF01909"/>
    </source>
</evidence>
<name>A0A4Z0V612_9BACT</name>
<evidence type="ECO:0000313" key="2">
    <source>
        <dbReference type="EMBL" id="TGG40291.1"/>
    </source>
</evidence>
<accession>A0A4Z0V612</accession>
<protein>
    <submittedName>
        <fullName evidence="2">Nucleotidyltransferase domain-containing protein</fullName>
    </submittedName>
</protein>
<keyword evidence="3" id="KW-1185">Reference proteome</keyword>
<dbReference type="Proteomes" id="UP000297635">
    <property type="component" value="Unassembled WGS sequence"/>
</dbReference>
<dbReference type="GO" id="GO:0016779">
    <property type="term" value="F:nucleotidyltransferase activity"/>
    <property type="evidence" value="ECO:0007669"/>
    <property type="project" value="InterPro"/>
</dbReference>
<dbReference type="RefSeq" id="WP_135471304.1">
    <property type="nucleotide sequence ID" value="NZ_CASGTF010000021.1"/>
</dbReference>
<sequence>MDTINVINLIIREASRLLPKGAKVILFGSRARGTAQENSDWDILILLNKEKRTVEDLDDYGFPFRQLGWDINQEINPIVSTFRDMASGKHSNPLYYNIANEGITIWG</sequence>
<dbReference type="Pfam" id="PF01909">
    <property type="entry name" value="NTP_transf_2"/>
    <property type="match status" value="1"/>
</dbReference>
<dbReference type="GeneID" id="82149367"/>
<organism evidence="2 3">
    <name type="scientific">Duncaniella freteri</name>
    <dbReference type="NCBI Taxonomy" id="2530391"/>
    <lineage>
        <taxon>Bacteria</taxon>
        <taxon>Pseudomonadati</taxon>
        <taxon>Bacteroidota</taxon>
        <taxon>Bacteroidia</taxon>
        <taxon>Bacteroidales</taxon>
        <taxon>Muribaculaceae</taxon>
        <taxon>Duncaniella</taxon>
    </lineage>
</organism>
<dbReference type="AlphaFoldDB" id="A0A4Z0V612"/>
<dbReference type="Gene3D" id="3.30.460.10">
    <property type="entry name" value="Beta Polymerase, domain 2"/>
    <property type="match status" value="1"/>
</dbReference>
<comment type="caution">
    <text evidence="2">The sequence shown here is derived from an EMBL/GenBank/DDBJ whole genome shotgun (WGS) entry which is preliminary data.</text>
</comment>
<feature type="domain" description="Polymerase nucleotidyl transferase" evidence="1">
    <location>
        <begin position="10"/>
        <end position="58"/>
    </location>
</feature>